<feature type="domain" description="RagB/SusD" evidence="6">
    <location>
        <begin position="306"/>
        <end position="641"/>
    </location>
</feature>
<evidence type="ECO:0000256" key="3">
    <source>
        <dbReference type="ARBA" id="ARBA00022729"/>
    </source>
</evidence>
<keyword evidence="3" id="KW-0732">Signal</keyword>
<evidence type="ECO:0000256" key="2">
    <source>
        <dbReference type="ARBA" id="ARBA00006275"/>
    </source>
</evidence>
<gene>
    <name evidence="8" type="ORF">WAE58_15290</name>
</gene>
<dbReference type="Proteomes" id="UP001378956">
    <property type="component" value="Unassembled WGS sequence"/>
</dbReference>
<dbReference type="SUPFAM" id="SSF48452">
    <property type="entry name" value="TPR-like"/>
    <property type="match status" value="1"/>
</dbReference>
<dbReference type="PROSITE" id="PS51257">
    <property type="entry name" value="PROKAR_LIPOPROTEIN"/>
    <property type="match status" value="1"/>
</dbReference>
<sequence>MKNKFIIAIATLFVFSLGCKSDSDYLDIKPTQVLSPELAFSDPTQVLSILADLYNRQYDYPRLTEWVTFGDFNESFYSENGQYNNYHGNSTWGFRGYRGPDVGGRPTYFWTPWDYTYIRELNLFMERCATATALDAATKASYIAEARFLRASYYFTLTQYYGGVPIILNSLEFNGTDVTSLQYPRAKESEMYDFVIKEAEELKLLLPANSNTKARATKGAALAMESRAALYAASIAKYGATTPSVSLSGGEVGIPAGMANAYYTTALKAAEEIISGSAGAYSLYKKQPGNLSENFAAIFYDKTQNNEVIWVDDYALKFKRHGFTQVNQPRFGAEEEEGGRINPSLNLVQSFEKLDNTFAPLATNDANGDYVYYTNQQDIFAGRDARLGGTVIIPGSSFKARPVDIWAGVQLANGTVISGGERGAQKVLPGKTVPEQVVGFDGPINGIGNTAQTGFYIRKYQDPAIGSGQRGVGSAVWLVRYRYAEILLNAAEAAFELGQSSVAAGYMNQVRARAGLVVPLTGGDITFDRIVHERRVEFAFEGQYFFDLKRFRIAHQVFDGVALNKTDLLSNLSKATKRSTQPYSLLPYKYYAPGSPNNGKWIYKVDLSNIVTASDNWQLGNYYSEIEPDILTRNPKLVKQPNQ</sequence>
<organism evidence="8 9">
    <name type="scientific">Pedobacter panaciterrae</name>
    <dbReference type="NCBI Taxonomy" id="363849"/>
    <lineage>
        <taxon>Bacteria</taxon>
        <taxon>Pseudomonadati</taxon>
        <taxon>Bacteroidota</taxon>
        <taxon>Sphingobacteriia</taxon>
        <taxon>Sphingobacteriales</taxon>
        <taxon>Sphingobacteriaceae</taxon>
        <taxon>Pedobacter</taxon>
    </lineage>
</organism>
<dbReference type="InterPro" id="IPR012944">
    <property type="entry name" value="SusD_RagB_dom"/>
</dbReference>
<dbReference type="InterPro" id="IPR011990">
    <property type="entry name" value="TPR-like_helical_dom_sf"/>
</dbReference>
<dbReference type="InterPro" id="IPR033985">
    <property type="entry name" value="SusD-like_N"/>
</dbReference>
<dbReference type="EMBL" id="JBBEUB010000005">
    <property type="protein sequence ID" value="MEJ2903809.1"/>
    <property type="molecule type" value="Genomic_DNA"/>
</dbReference>
<comment type="similarity">
    <text evidence="2">Belongs to the SusD family.</text>
</comment>
<proteinExistence type="inferred from homology"/>
<comment type="caution">
    <text evidence="8">The sequence shown here is derived from an EMBL/GenBank/DDBJ whole genome shotgun (WGS) entry which is preliminary data.</text>
</comment>
<name>A0ABU8NNH8_9SPHI</name>
<dbReference type="Pfam" id="PF14322">
    <property type="entry name" value="SusD-like_3"/>
    <property type="match status" value="1"/>
</dbReference>
<keyword evidence="5" id="KW-0998">Cell outer membrane</keyword>
<evidence type="ECO:0000256" key="1">
    <source>
        <dbReference type="ARBA" id="ARBA00004442"/>
    </source>
</evidence>
<comment type="subcellular location">
    <subcellularLocation>
        <location evidence="1">Cell outer membrane</location>
    </subcellularLocation>
</comment>
<evidence type="ECO:0000259" key="7">
    <source>
        <dbReference type="Pfam" id="PF14322"/>
    </source>
</evidence>
<evidence type="ECO:0000313" key="9">
    <source>
        <dbReference type="Proteomes" id="UP001378956"/>
    </source>
</evidence>
<evidence type="ECO:0000259" key="6">
    <source>
        <dbReference type="Pfam" id="PF07980"/>
    </source>
</evidence>
<keyword evidence="4" id="KW-0472">Membrane</keyword>
<reference evidence="8 9" key="1">
    <citation type="submission" date="2024-03" db="EMBL/GenBank/DDBJ databases">
        <title>Sequence of Lycoming College Course Isolates.</title>
        <authorList>
            <person name="Plotts O."/>
            <person name="Newman J."/>
        </authorList>
    </citation>
    <scope>NUCLEOTIDE SEQUENCE [LARGE SCALE GENOMIC DNA]</scope>
    <source>
        <strain evidence="8 9">CJB-3</strain>
    </source>
</reference>
<dbReference type="Gene3D" id="1.25.40.390">
    <property type="match status" value="1"/>
</dbReference>
<evidence type="ECO:0000256" key="5">
    <source>
        <dbReference type="ARBA" id="ARBA00023237"/>
    </source>
</evidence>
<evidence type="ECO:0000256" key="4">
    <source>
        <dbReference type="ARBA" id="ARBA00023136"/>
    </source>
</evidence>
<evidence type="ECO:0000313" key="8">
    <source>
        <dbReference type="EMBL" id="MEJ2903809.1"/>
    </source>
</evidence>
<feature type="domain" description="SusD-like N-terminal" evidence="7">
    <location>
        <begin position="24"/>
        <end position="229"/>
    </location>
</feature>
<dbReference type="Pfam" id="PF07980">
    <property type="entry name" value="SusD_RagB"/>
    <property type="match status" value="1"/>
</dbReference>
<accession>A0ABU8NNH8</accession>
<protein>
    <submittedName>
        <fullName evidence="8">RagB/SusD family nutrient uptake outer membrane protein</fullName>
    </submittedName>
</protein>
<keyword evidence="9" id="KW-1185">Reference proteome</keyword>
<dbReference type="RefSeq" id="WP_337716974.1">
    <property type="nucleotide sequence ID" value="NZ_JBBEUB010000005.1"/>
</dbReference>